<dbReference type="RefSeq" id="WP_084378415.1">
    <property type="nucleotide sequence ID" value="NZ_LS483433.1"/>
</dbReference>
<organism evidence="2 3">
    <name type="scientific">Pseudomonas mucidolens</name>
    <dbReference type="NCBI Taxonomy" id="46679"/>
    <lineage>
        <taxon>Bacteria</taxon>
        <taxon>Pseudomonadati</taxon>
        <taxon>Pseudomonadota</taxon>
        <taxon>Gammaproteobacteria</taxon>
        <taxon>Pseudomonadales</taxon>
        <taxon>Pseudomonadaceae</taxon>
        <taxon>Pseudomonas</taxon>
    </lineage>
</organism>
<reference evidence="3" key="1">
    <citation type="submission" date="2016-10" db="EMBL/GenBank/DDBJ databases">
        <authorList>
            <person name="Varghese N."/>
            <person name="Submissions S."/>
        </authorList>
    </citation>
    <scope>NUCLEOTIDE SEQUENCE [LARGE SCALE GENOMIC DNA]</scope>
    <source>
        <strain evidence="3">LMG 2223</strain>
    </source>
</reference>
<keyword evidence="3" id="KW-1185">Reference proteome</keyword>
<evidence type="ECO:0000313" key="2">
    <source>
        <dbReference type="EMBL" id="SDV08441.1"/>
    </source>
</evidence>
<proteinExistence type="predicted"/>
<dbReference type="PROSITE" id="PS51257">
    <property type="entry name" value="PROKAR_LIPOPROTEIN"/>
    <property type="match status" value="1"/>
</dbReference>
<evidence type="ECO:0008006" key="4">
    <source>
        <dbReference type="Google" id="ProtNLM"/>
    </source>
</evidence>
<sequence>MRQFLLPLAMIFLSACASTPIPAPDPQQAWVDFATPTPGAKMVMAQRLDGKSLNDGRYFQVPPGSHELMVRFDFEVYSGGGLGGGLSQPRDRTCFITVQYDHFEAGQRYRLEGRSLAFTPNIRLYDAQRQLLAEERSVNCLP</sequence>
<feature type="chain" id="PRO_5030027751" description="Lipoprotein" evidence="1">
    <location>
        <begin position="24"/>
        <end position="142"/>
    </location>
</feature>
<dbReference type="OrthoDB" id="6997359at2"/>
<feature type="signal peptide" evidence="1">
    <location>
        <begin position="1"/>
        <end position="23"/>
    </location>
</feature>
<dbReference type="AlphaFoldDB" id="A0A1H2NTG9"/>
<dbReference type="Proteomes" id="UP000198600">
    <property type="component" value="Chromosome I"/>
</dbReference>
<name>A0A1H2NTG9_9PSED</name>
<protein>
    <recommendedName>
        <fullName evidence="4">Lipoprotein</fullName>
    </recommendedName>
</protein>
<evidence type="ECO:0000256" key="1">
    <source>
        <dbReference type="SAM" id="SignalP"/>
    </source>
</evidence>
<keyword evidence="1" id="KW-0732">Signal</keyword>
<accession>A0A1H2NTG9</accession>
<dbReference type="EMBL" id="LT629802">
    <property type="protein sequence ID" value="SDV08441.1"/>
    <property type="molecule type" value="Genomic_DNA"/>
</dbReference>
<gene>
    <name evidence="2" type="ORF">SAMN05216202_4574</name>
</gene>
<evidence type="ECO:0000313" key="3">
    <source>
        <dbReference type="Proteomes" id="UP000198600"/>
    </source>
</evidence>